<name>A0A1Y2C2M3_9FUNG</name>
<evidence type="ECO:0000256" key="1">
    <source>
        <dbReference type="SAM" id="MobiDB-lite"/>
    </source>
</evidence>
<proteinExistence type="predicted"/>
<comment type="caution">
    <text evidence="3">The sequence shown here is derived from an EMBL/GenBank/DDBJ whole genome shotgun (WGS) entry which is preliminary data.</text>
</comment>
<dbReference type="Proteomes" id="UP000193642">
    <property type="component" value="Unassembled WGS sequence"/>
</dbReference>
<reference evidence="3 4" key="1">
    <citation type="submission" date="2016-07" db="EMBL/GenBank/DDBJ databases">
        <title>Pervasive Adenine N6-methylation of Active Genes in Fungi.</title>
        <authorList>
            <consortium name="DOE Joint Genome Institute"/>
            <person name="Mondo S.J."/>
            <person name="Dannebaum R.O."/>
            <person name="Kuo R.C."/>
            <person name="Labutti K."/>
            <person name="Haridas S."/>
            <person name="Kuo A."/>
            <person name="Salamov A."/>
            <person name="Ahrendt S.R."/>
            <person name="Lipzen A."/>
            <person name="Sullivan W."/>
            <person name="Andreopoulos W.B."/>
            <person name="Clum A."/>
            <person name="Lindquist E."/>
            <person name="Daum C."/>
            <person name="Ramamoorthy G.K."/>
            <person name="Gryganskyi A."/>
            <person name="Culley D."/>
            <person name="Magnuson J.K."/>
            <person name="James T.Y."/>
            <person name="O'Malley M.A."/>
            <person name="Stajich J.E."/>
            <person name="Spatafora J.W."/>
            <person name="Visel A."/>
            <person name="Grigoriev I.V."/>
        </authorList>
    </citation>
    <scope>NUCLEOTIDE SEQUENCE [LARGE SCALE GENOMIC DNA]</scope>
    <source>
        <strain evidence="3 4">JEL800</strain>
    </source>
</reference>
<feature type="transmembrane region" description="Helical" evidence="2">
    <location>
        <begin position="155"/>
        <end position="178"/>
    </location>
</feature>
<dbReference type="AlphaFoldDB" id="A0A1Y2C2M3"/>
<protein>
    <submittedName>
        <fullName evidence="3">Uncharacterized protein</fullName>
    </submittedName>
</protein>
<evidence type="ECO:0000313" key="4">
    <source>
        <dbReference type="Proteomes" id="UP000193642"/>
    </source>
</evidence>
<dbReference type="OrthoDB" id="2158027at2759"/>
<feature type="compositionally biased region" description="Polar residues" evidence="1">
    <location>
        <begin position="25"/>
        <end position="39"/>
    </location>
</feature>
<sequence length="179" mass="20562">MLFVVLLKCRKSMFVAQPHPDHTNTSRSLNTNDSSSQMPSKEEKSSRVIPLISVAYLYTYAIGLSRNGSGENPIKYAIAGVIVNSLKVLIADRRNKYEFMDYFPDTIQCVFFVLGWIWFADYTGGHNHVQFYQTYGPNAWLNLPLILRVMYFNNWMFVVLCCVVPILCLEFLVLLVCIL</sequence>
<evidence type="ECO:0000256" key="2">
    <source>
        <dbReference type="SAM" id="Phobius"/>
    </source>
</evidence>
<gene>
    <name evidence="3" type="ORF">BCR33DRAFT_826133</name>
</gene>
<organism evidence="3 4">
    <name type="scientific">Rhizoclosmatium globosum</name>
    <dbReference type="NCBI Taxonomy" id="329046"/>
    <lineage>
        <taxon>Eukaryota</taxon>
        <taxon>Fungi</taxon>
        <taxon>Fungi incertae sedis</taxon>
        <taxon>Chytridiomycota</taxon>
        <taxon>Chytridiomycota incertae sedis</taxon>
        <taxon>Chytridiomycetes</taxon>
        <taxon>Chytridiales</taxon>
        <taxon>Chytriomycetaceae</taxon>
        <taxon>Rhizoclosmatium</taxon>
    </lineage>
</organism>
<accession>A0A1Y2C2M3</accession>
<evidence type="ECO:0000313" key="3">
    <source>
        <dbReference type="EMBL" id="ORY41292.1"/>
    </source>
</evidence>
<keyword evidence="4" id="KW-1185">Reference proteome</keyword>
<keyword evidence="2" id="KW-1133">Transmembrane helix</keyword>
<dbReference type="EMBL" id="MCGO01000032">
    <property type="protein sequence ID" value="ORY41292.1"/>
    <property type="molecule type" value="Genomic_DNA"/>
</dbReference>
<feature type="region of interest" description="Disordered" evidence="1">
    <location>
        <begin position="18"/>
        <end position="44"/>
    </location>
</feature>
<keyword evidence="2" id="KW-0472">Membrane</keyword>
<keyword evidence="2" id="KW-0812">Transmembrane</keyword>